<dbReference type="AlphaFoldDB" id="A7VZE3"/>
<keyword evidence="1" id="KW-1133">Transmembrane helix</keyword>
<feature type="transmembrane region" description="Helical" evidence="1">
    <location>
        <begin position="7"/>
        <end position="25"/>
    </location>
</feature>
<dbReference type="EMBL" id="ABCB02000022">
    <property type="protein sequence ID" value="EDO59284.1"/>
    <property type="molecule type" value="Genomic_DNA"/>
</dbReference>
<reference evidence="2 3" key="2">
    <citation type="submission" date="2007-08" db="EMBL/GenBank/DDBJ databases">
        <authorList>
            <person name="Fulton L."/>
            <person name="Clifton S."/>
            <person name="Fulton B."/>
            <person name="Xu J."/>
            <person name="Minx P."/>
            <person name="Pepin K.H."/>
            <person name="Johnson M."/>
            <person name="Thiruvilangam P."/>
            <person name="Bhonagiri V."/>
            <person name="Nash W.E."/>
            <person name="Wang C."/>
            <person name="Mardis E.R."/>
            <person name="Wilson R.K."/>
        </authorList>
    </citation>
    <scope>NUCLEOTIDE SEQUENCE [LARGE SCALE GENOMIC DNA]</scope>
    <source>
        <strain evidence="2 3">DSM 753</strain>
    </source>
</reference>
<dbReference type="HOGENOM" id="CLU_3364296_0_0_9"/>
<comment type="caution">
    <text evidence="2">The sequence shown here is derived from an EMBL/GenBank/DDBJ whole genome shotgun (WGS) entry which is preliminary data.</text>
</comment>
<protein>
    <submittedName>
        <fullName evidence="2">Uncharacterized protein</fullName>
    </submittedName>
</protein>
<organism evidence="2 3">
    <name type="scientific">[Clostridium] leptum DSM 753</name>
    <dbReference type="NCBI Taxonomy" id="428125"/>
    <lineage>
        <taxon>Bacteria</taxon>
        <taxon>Bacillati</taxon>
        <taxon>Bacillota</taxon>
        <taxon>Clostridia</taxon>
        <taxon>Eubacteriales</taxon>
        <taxon>Oscillospiraceae</taxon>
        <taxon>Oscillospiraceae incertae sedis</taxon>
    </lineage>
</organism>
<reference evidence="2 3" key="1">
    <citation type="submission" date="2007-08" db="EMBL/GenBank/DDBJ databases">
        <title>Draft genome sequence of Clostridium leptum (DSM 753).</title>
        <authorList>
            <person name="Sudarsanam P."/>
            <person name="Ley R."/>
            <person name="Guruge J."/>
            <person name="Turnbaugh P.J."/>
            <person name="Mahowald M."/>
            <person name="Liep D."/>
            <person name="Gordon J."/>
        </authorList>
    </citation>
    <scope>NUCLEOTIDE SEQUENCE [LARGE SCALE GENOMIC DNA]</scope>
    <source>
        <strain evidence="2 3">DSM 753</strain>
    </source>
</reference>
<evidence type="ECO:0000256" key="1">
    <source>
        <dbReference type="SAM" id="Phobius"/>
    </source>
</evidence>
<evidence type="ECO:0000313" key="2">
    <source>
        <dbReference type="EMBL" id="EDO59284.1"/>
    </source>
</evidence>
<proteinExistence type="predicted"/>
<dbReference type="Proteomes" id="UP000003490">
    <property type="component" value="Unassembled WGS sequence"/>
</dbReference>
<name>A7VZE3_9FIRM</name>
<sequence>MMCFGQRTLYTSFLMGVLLSFVGMTNDIGKSIKYL</sequence>
<gene>
    <name evidence="2" type="ORF">CLOLEP_03972</name>
</gene>
<evidence type="ECO:0000313" key="3">
    <source>
        <dbReference type="Proteomes" id="UP000003490"/>
    </source>
</evidence>
<keyword evidence="1" id="KW-0812">Transmembrane</keyword>
<keyword evidence="1" id="KW-0472">Membrane</keyword>
<accession>A7VZE3</accession>